<evidence type="ECO:0000256" key="6">
    <source>
        <dbReference type="SAM" id="MobiDB-lite"/>
    </source>
</evidence>
<feature type="domain" description="BZIP" evidence="7">
    <location>
        <begin position="75"/>
        <end position="89"/>
    </location>
</feature>
<dbReference type="PANTHER" id="PTHR13044">
    <property type="entry name" value="ACTIVATING TRANSCRIPTION FACTOR ATF 4/5"/>
    <property type="match status" value="1"/>
</dbReference>
<feature type="region of interest" description="Disordered" evidence="6">
    <location>
        <begin position="1"/>
        <end position="23"/>
    </location>
</feature>
<evidence type="ECO:0000256" key="3">
    <source>
        <dbReference type="ARBA" id="ARBA00023125"/>
    </source>
</evidence>
<keyword evidence="2" id="KW-0805">Transcription regulation</keyword>
<evidence type="ECO:0000256" key="5">
    <source>
        <dbReference type="ARBA" id="ARBA00023242"/>
    </source>
</evidence>
<sequence length="216" mass="24450">MNSPPTQLLPPISMFTTGLASPPTTAFDPKKAMPILPKPYEDHLFPYPAELRRRSDPAQDSQKRVMTSEEVLAEKRRRNAGASARFRDRRKQRERELQERCQGLEKRTQELEDALRFVCPDHPLLINANLNSPSETSSSSSSPSTPSASVDILGRINQLEQFITRFRVEKQTDAKKLEELENENKFLKSVLTTLTSKNDSQEQQQQSAPNSPSSDV</sequence>
<proteinExistence type="predicted"/>
<dbReference type="PANTHER" id="PTHR13044:SF14">
    <property type="entry name" value="CRYPTOCEPHAL, ISOFORM A"/>
    <property type="match status" value="1"/>
</dbReference>
<dbReference type="AlphaFoldDB" id="A0A1X0RHM1"/>
<feature type="region of interest" description="Disordered" evidence="6">
    <location>
        <begin position="129"/>
        <end position="149"/>
    </location>
</feature>
<dbReference type="InterPro" id="IPR046347">
    <property type="entry name" value="bZIP_sf"/>
</dbReference>
<accession>A0A1X0RHM1</accession>
<dbReference type="VEuPathDB" id="FungiDB:BCV72DRAFT_267040"/>
<comment type="subcellular location">
    <subcellularLocation>
        <location evidence="1">Nucleus</location>
    </subcellularLocation>
</comment>
<feature type="compositionally biased region" description="Polar residues" evidence="6">
    <location>
        <begin position="14"/>
        <end position="23"/>
    </location>
</feature>
<dbReference type="Gene3D" id="1.20.5.170">
    <property type="match status" value="1"/>
</dbReference>
<gene>
    <name evidence="8" type="ORF">BCV72DRAFT_267040</name>
</gene>
<dbReference type="SUPFAM" id="SSF57959">
    <property type="entry name" value="Leucine zipper domain"/>
    <property type="match status" value="1"/>
</dbReference>
<organism evidence="8">
    <name type="scientific">Rhizopus microsporus var. microsporus</name>
    <dbReference type="NCBI Taxonomy" id="86635"/>
    <lineage>
        <taxon>Eukaryota</taxon>
        <taxon>Fungi</taxon>
        <taxon>Fungi incertae sedis</taxon>
        <taxon>Mucoromycota</taxon>
        <taxon>Mucoromycotina</taxon>
        <taxon>Mucoromycetes</taxon>
        <taxon>Mucorales</taxon>
        <taxon>Mucorineae</taxon>
        <taxon>Rhizopodaceae</taxon>
        <taxon>Rhizopus</taxon>
    </lineage>
</organism>
<evidence type="ECO:0000259" key="7">
    <source>
        <dbReference type="PROSITE" id="PS00036"/>
    </source>
</evidence>
<name>A0A1X0RHM1_RHIZD</name>
<dbReference type="EMBL" id="KV921856">
    <property type="protein sequence ID" value="ORE11496.1"/>
    <property type="molecule type" value="Genomic_DNA"/>
</dbReference>
<keyword evidence="5" id="KW-0539">Nucleus</keyword>
<evidence type="ECO:0000256" key="2">
    <source>
        <dbReference type="ARBA" id="ARBA00023015"/>
    </source>
</evidence>
<dbReference type="OrthoDB" id="2247093at2759"/>
<dbReference type="PROSITE" id="PS00036">
    <property type="entry name" value="BZIP_BASIC"/>
    <property type="match status" value="1"/>
</dbReference>
<dbReference type="Proteomes" id="UP000242414">
    <property type="component" value="Unassembled WGS sequence"/>
</dbReference>
<evidence type="ECO:0000313" key="8">
    <source>
        <dbReference type="EMBL" id="ORE11496.1"/>
    </source>
</evidence>
<keyword evidence="3" id="KW-0238">DNA-binding</keyword>
<feature type="region of interest" description="Disordered" evidence="6">
    <location>
        <begin position="191"/>
        <end position="216"/>
    </location>
</feature>
<feature type="compositionally biased region" description="Low complexity" evidence="6">
    <location>
        <begin position="201"/>
        <end position="216"/>
    </location>
</feature>
<reference evidence="8" key="1">
    <citation type="journal article" date="2016" name="Proc. Natl. Acad. Sci. U.S.A.">
        <title>Lipid metabolic changes in an early divergent fungus govern the establishment of a mutualistic symbiosis with endobacteria.</title>
        <authorList>
            <person name="Lastovetsky O.A."/>
            <person name="Gaspar M.L."/>
            <person name="Mondo S.J."/>
            <person name="LaButti K.M."/>
            <person name="Sandor L."/>
            <person name="Grigoriev I.V."/>
            <person name="Henry S.A."/>
            <person name="Pawlowska T.E."/>
        </authorList>
    </citation>
    <scope>NUCLEOTIDE SEQUENCE [LARGE SCALE GENOMIC DNA]</scope>
    <source>
        <strain evidence="8">ATCC 52814</strain>
    </source>
</reference>
<protein>
    <recommendedName>
        <fullName evidence="7">BZIP domain-containing protein</fullName>
    </recommendedName>
</protein>
<dbReference type="GO" id="GO:0001228">
    <property type="term" value="F:DNA-binding transcription activator activity, RNA polymerase II-specific"/>
    <property type="evidence" value="ECO:0007669"/>
    <property type="project" value="TreeGrafter"/>
</dbReference>
<feature type="region of interest" description="Disordered" evidence="6">
    <location>
        <begin position="51"/>
        <end position="92"/>
    </location>
</feature>
<feature type="compositionally biased region" description="Basic and acidic residues" evidence="6">
    <location>
        <begin position="51"/>
        <end position="67"/>
    </location>
</feature>
<evidence type="ECO:0000256" key="4">
    <source>
        <dbReference type="ARBA" id="ARBA00023163"/>
    </source>
</evidence>
<dbReference type="Pfam" id="PF07716">
    <property type="entry name" value="bZIP_2"/>
    <property type="match status" value="1"/>
</dbReference>
<dbReference type="GO" id="GO:0005634">
    <property type="term" value="C:nucleus"/>
    <property type="evidence" value="ECO:0007669"/>
    <property type="project" value="UniProtKB-SubCell"/>
</dbReference>
<evidence type="ECO:0000256" key="1">
    <source>
        <dbReference type="ARBA" id="ARBA00004123"/>
    </source>
</evidence>
<keyword evidence="4" id="KW-0804">Transcription</keyword>
<feature type="compositionally biased region" description="Low complexity" evidence="6">
    <location>
        <begin position="132"/>
        <end position="149"/>
    </location>
</feature>
<dbReference type="InterPro" id="IPR004827">
    <property type="entry name" value="bZIP"/>
</dbReference>
<dbReference type="CDD" id="cd14705">
    <property type="entry name" value="bZIP_Zip1"/>
    <property type="match status" value="1"/>
</dbReference>
<dbReference type="GO" id="GO:0000977">
    <property type="term" value="F:RNA polymerase II transcription regulatory region sequence-specific DNA binding"/>
    <property type="evidence" value="ECO:0007669"/>
    <property type="project" value="TreeGrafter"/>
</dbReference>